<protein>
    <submittedName>
        <fullName evidence="1">Uncharacterized protein</fullName>
    </submittedName>
</protein>
<accession>A0A0C3CCC9</accession>
<dbReference type="EMBL" id="KN831779">
    <property type="protein sequence ID" value="KIM41909.1"/>
    <property type="molecule type" value="Genomic_DNA"/>
</dbReference>
<dbReference type="HOGENOM" id="CLU_2399918_0_0_1"/>
<sequence>MSIDCLKATTLPSRMGVIATGSWGPTPLSLPTAATNRRTSFAPAAISFRQSFSHSHSHSTFSIEERSKARLGRDKTELHLSPLWLPVLPRLLS</sequence>
<proteinExistence type="predicted"/>
<name>A0A0C3CCC9_HEBCY</name>
<dbReference type="Proteomes" id="UP000053424">
    <property type="component" value="Unassembled WGS sequence"/>
</dbReference>
<dbReference type="AlphaFoldDB" id="A0A0C3CCC9"/>
<reference evidence="1 2" key="1">
    <citation type="submission" date="2014-04" db="EMBL/GenBank/DDBJ databases">
        <authorList>
            <consortium name="DOE Joint Genome Institute"/>
            <person name="Kuo A."/>
            <person name="Gay G."/>
            <person name="Dore J."/>
            <person name="Kohler A."/>
            <person name="Nagy L.G."/>
            <person name="Floudas D."/>
            <person name="Copeland A."/>
            <person name="Barry K.W."/>
            <person name="Cichocki N."/>
            <person name="Veneault-Fourrey C."/>
            <person name="LaButti K."/>
            <person name="Lindquist E.A."/>
            <person name="Lipzen A."/>
            <person name="Lundell T."/>
            <person name="Morin E."/>
            <person name="Murat C."/>
            <person name="Sun H."/>
            <person name="Tunlid A."/>
            <person name="Henrissat B."/>
            <person name="Grigoriev I.V."/>
            <person name="Hibbett D.S."/>
            <person name="Martin F."/>
            <person name="Nordberg H.P."/>
            <person name="Cantor M.N."/>
            <person name="Hua S.X."/>
        </authorList>
    </citation>
    <scope>NUCLEOTIDE SEQUENCE [LARGE SCALE GENOMIC DNA]</scope>
    <source>
        <strain evidence="2">h7</strain>
    </source>
</reference>
<evidence type="ECO:0000313" key="1">
    <source>
        <dbReference type="EMBL" id="KIM41909.1"/>
    </source>
</evidence>
<gene>
    <name evidence="1" type="ORF">M413DRAFT_140636</name>
</gene>
<organism evidence="1 2">
    <name type="scientific">Hebeloma cylindrosporum</name>
    <dbReference type="NCBI Taxonomy" id="76867"/>
    <lineage>
        <taxon>Eukaryota</taxon>
        <taxon>Fungi</taxon>
        <taxon>Dikarya</taxon>
        <taxon>Basidiomycota</taxon>
        <taxon>Agaricomycotina</taxon>
        <taxon>Agaricomycetes</taxon>
        <taxon>Agaricomycetidae</taxon>
        <taxon>Agaricales</taxon>
        <taxon>Agaricineae</taxon>
        <taxon>Hymenogastraceae</taxon>
        <taxon>Hebeloma</taxon>
    </lineage>
</organism>
<keyword evidence="2" id="KW-1185">Reference proteome</keyword>
<evidence type="ECO:0000313" key="2">
    <source>
        <dbReference type="Proteomes" id="UP000053424"/>
    </source>
</evidence>
<reference evidence="2" key="2">
    <citation type="submission" date="2015-01" db="EMBL/GenBank/DDBJ databases">
        <title>Evolutionary Origins and Diversification of the Mycorrhizal Mutualists.</title>
        <authorList>
            <consortium name="DOE Joint Genome Institute"/>
            <consortium name="Mycorrhizal Genomics Consortium"/>
            <person name="Kohler A."/>
            <person name="Kuo A."/>
            <person name="Nagy L.G."/>
            <person name="Floudas D."/>
            <person name="Copeland A."/>
            <person name="Barry K.W."/>
            <person name="Cichocki N."/>
            <person name="Veneault-Fourrey C."/>
            <person name="LaButti K."/>
            <person name="Lindquist E.A."/>
            <person name="Lipzen A."/>
            <person name="Lundell T."/>
            <person name="Morin E."/>
            <person name="Murat C."/>
            <person name="Riley R."/>
            <person name="Ohm R."/>
            <person name="Sun H."/>
            <person name="Tunlid A."/>
            <person name="Henrissat B."/>
            <person name="Grigoriev I.V."/>
            <person name="Hibbett D.S."/>
            <person name="Martin F."/>
        </authorList>
    </citation>
    <scope>NUCLEOTIDE SEQUENCE [LARGE SCALE GENOMIC DNA]</scope>
    <source>
        <strain evidence="2">h7</strain>
    </source>
</reference>